<evidence type="ECO:0000313" key="1">
    <source>
        <dbReference type="EMBL" id="MDR7336778.1"/>
    </source>
</evidence>
<name>A0ABU2AJJ1_9ACTN</name>
<evidence type="ECO:0000313" key="2">
    <source>
        <dbReference type="Proteomes" id="UP001183604"/>
    </source>
</evidence>
<dbReference type="Proteomes" id="UP001183604">
    <property type="component" value="Unassembled WGS sequence"/>
</dbReference>
<organism evidence="1 2">
    <name type="scientific">Glycomyces lechevalierae</name>
    <dbReference type="NCBI Taxonomy" id="256034"/>
    <lineage>
        <taxon>Bacteria</taxon>
        <taxon>Bacillati</taxon>
        <taxon>Actinomycetota</taxon>
        <taxon>Actinomycetes</taxon>
        <taxon>Glycomycetales</taxon>
        <taxon>Glycomycetaceae</taxon>
        <taxon>Glycomyces</taxon>
    </lineage>
</organism>
<reference evidence="1 2" key="1">
    <citation type="submission" date="2023-07" db="EMBL/GenBank/DDBJ databases">
        <title>Sequencing the genomes of 1000 actinobacteria strains.</title>
        <authorList>
            <person name="Klenk H.-P."/>
        </authorList>
    </citation>
    <scope>NUCLEOTIDE SEQUENCE [LARGE SCALE GENOMIC DNA]</scope>
    <source>
        <strain evidence="1 2">DSM 44724</strain>
    </source>
</reference>
<dbReference type="EMBL" id="JAVDYD010000001">
    <property type="protein sequence ID" value="MDR7336778.1"/>
    <property type="molecule type" value="Genomic_DNA"/>
</dbReference>
<protein>
    <submittedName>
        <fullName evidence="1">Uncharacterized protein</fullName>
    </submittedName>
</protein>
<proteinExistence type="predicted"/>
<keyword evidence="2" id="KW-1185">Reference proteome</keyword>
<accession>A0ABU2AJJ1</accession>
<sequence length="113" mass="12465">MDMLLGILTVIVLAAAGLAWGFTAMWYRKRLDEAEDRADIARDTAAEALAQLREALHDGFQSAERDSRVIHGFTGPELTILAAYEGELGGSRWRARKFKKFAARAGNSDLPQT</sequence>
<dbReference type="RefSeq" id="WP_310283698.1">
    <property type="nucleotide sequence ID" value="NZ_BAAAOM010000002.1"/>
</dbReference>
<comment type="caution">
    <text evidence="1">The sequence shown here is derived from an EMBL/GenBank/DDBJ whole genome shotgun (WGS) entry which is preliminary data.</text>
</comment>
<gene>
    <name evidence="1" type="ORF">J2S69_000497</name>
</gene>